<dbReference type="SUPFAM" id="SSF47459">
    <property type="entry name" value="HLH, helix-loop-helix DNA-binding domain"/>
    <property type="match status" value="1"/>
</dbReference>
<gene>
    <name evidence="7" type="ORF">TSPI_02549</name>
</gene>
<sequence length="381" mass="43454">MVEFLAAVQVALFISKNFRKPAIKFLSMDRKKEHSRHLAQRRRNLENLEYENLSRVLPVHQAISGSLLNKTKILRLAANYLKLKTLLHSSLPENVTCMPKSREEKQYDTKRNSLLPCAKLHESAFHVFEPTVKILDVIDGFLFCLDEAATLLYASETISIGFGLSQINLIGNSFLDYLYTSDHDIFCNFLHHLKNMGSNIAAHRLTVRIRSNLMKKINKSQNESIISHETVELNIVPMLRSDNSENSQVVGFAGIAIPLLFQMQLSPNLNSRSFVMMADLDLTIRYMCDETKKYLKCSNIASKLIGTTLYKIIYPNDIYIVRQLHQETLRCGGSRSDYFNILSFPDNSLLTVQVNAAKINKSDRFYSQSPVVIVLVFLIVN</sequence>
<keyword evidence="4" id="KW-0539">Nucleus</keyword>
<proteinExistence type="predicted"/>
<evidence type="ECO:0000256" key="4">
    <source>
        <dbReference type="ARBA" id="ARBA00023242"/>
    </source>
</evidence>
<dbReference type="InterPro" id="IPR036638">
    <property type="entry name" value="HLH_DNA-bd_sf"/>
</dbReference>
<organism evidence="7 8">
    <name type="scientific">Trichinella spiralis</name>
    <name type="common">Trichina worm</name>
    <dbReference type="NCBI Taxonomy" id="6334"/>
    <lineage>
        <taxon>Eukaryota</taxon>
        <taxon>Metazoa</taxon>
        <taxon>Ecdysozoa</taxon>
        <taxon>Nematoda</taxon>
        <taxon>Enoplea</taxon>
        <taxon>Dorylaimia</taxon>
        <taxon>Trichinellida</taxon>
        <taxon>Trichinellidae</taxon>
        <taxon>Trichinella</taxon>
    </lineage>
</organism>
<dbReference type="Proteomes" id="UP001558632">
    <property type="component" value="Unassembled WGS sequence"/>
</dbReference>
<dbReference type="PROSITE" id="PS50888">
    <property type="entry name" value="BHLH"/>
    <property type="match status" value="1"/>
</dbReference>
<dbReference type="SMART" id="SM00091">
    <property type="entry name" value="PAS"/>
    <property type="match status" value="2"/>
</dbReference>
<evidence type="ECO:0000256" key="1">
    <source>
        <dbReference type="ARBA" id="ARBA00004123"/>
    </source>
</evidence>
<comment type="caution">
    <text evidence="7">The sequence shown here is derived from an EMBL/GenBank/DDBJ whole genome shotgun (WGS) entry which is preliminary data.</text>
</comment>
<keyword evidence="3" id="KW-0804">Transcription</keyword>
<evidence type="ECO:0000256" key="2">
    <source>
        <dbReference type="ARBA" id="ARBA00023015"/>
    </source>
</evidence>
<dbReference type="Pfam" id="PF23171">
    <property type="entry name" value="bHLH_HIF1A"/>
    <property type="match status" value="1"/>
</dbReference>
<protein>
    <submittedName>
        <fullName evidence="7">Helix-loop-helix</fullName>
    </submittedName>
</protein>
<evidence type="ECO:0000259" key="5">
    <source>
        <dbReference type="PROSITE" id="PS50112"/>
    </source>
</evidence>
<keyword evidence="8" id="KW-1185">Reference proteome</keyword>
<feature type="domain" description="PAS" evidence="5">
    <location>
        <begin position="127"/>
        <end position="197"/>
    </location>
</feature>
<name>A0ABR3KL22_TRISP</name>
<dbReference type="SMART" id="SM00353">
    <property type="entry name" value="HLH"/>
    <property type="match status" value="1"/>
</dbReference>
<feature type="domain" description="BHLH" evidence="6">
    <location>
        <begin position="30"/>
        <end position="84"/>
    </location>
</feature>
<accession>A0ABR3KL22</accession>
<dbReference type="EMBL" id="JBEUSY010000254">
    <property type="protein sequence ID" value="KAL1241018.1"/>
    <property type="molecule type" value="Genomic_DNA"/>
</dbReference>
<reference evidence="7 8" key="1">
    <citation type="submission" date="2024-07" db="EMBL/GenBank/DDBJ databases">
        <title>Enhanced genomic and transcriptomic resources for Trichinella pseudospiralis and T. spiralis underpin the discovery of pronounced molecular differences between stages and species.</title>
        <authorList>
            <person name="Pasi K.K."/>
            <person name="La Rosa G."/>
            <person name="Gomez-Morales M.A."/>
            <person name="Tosini F."/>
            <person name="Sumanam S."/>
            <person name="Young N.D."/>
            <person name="Chang B.C."/>
            <person name="Robin G.B."/>
        </authorList>
    </citation>
    <scope>NUCLEOTIDE SEQUENCE [LARGE SCALE GENOMIC DNA]</scope>
    <source>
        <strain evidence="7">ISS534</strain>
    </source>
</reference>
<evidence type="ECO:0000313" key="7">
    <source>
        <dbReference type="EMBL" id="KAL1241018.1"/>
    </source>
</evidence>
<evidence type="ECO:0000256" key="3">
    <source>
        <dbReference type="ARBA" id="ARBA00023163"/>
    </source>
</evidence>
<dbReference type="InterPro" id="IPR011598">
    <property type="entry name" value="bHLH_dom"/>
</dbReference>
<evidence type="ECO:0000259" key="6">
    <source>
        <dbReference type="PROSITE" id="PS50888"/>
    </source>
</evidence>
<dbReference type="InterPro" id="IPR000014">
    <property type="entry name" value="PAS"/>
</dbReference>
<dbReference type="PROSITE" id="PS50112">
    <property type="entry name" value="PAS"/>
    <property type="match status" value="1"/>
</dbReference>
<dbReference type="CDD" id="cd11391">
    <property type="entry name" value="bHLH_PAS"/>
    <property type="match status" value="1"/>
</dbReference>
<dbReference type="PANTHER" id="PTHR23043:SF17">
    <property type="entry name" value="PROTEIN SIMILAR"/>
    <property type="match status" value="1"/>
</dbReference>
<dbReference type="InterPro" id="IPR035965">
    <property type="entry name" value="PAS-like_dom_sf"/>
</dbReference>
<evidence type="ECO:0000313" key="8">
    <source>
        <dbReference type="Proteomes" id="UP001558632"/>
    </source>
</evidence>
<dbReference type="Gene3D" id="3.30.450.20">
    <property type="entry name" value="PAS domain"/>
    <property type="match status" value="2"/>
</dbReference>
<keyword evidence="2" id="KW-0805">Transcription regulation</keyword>
<dbReference type="CDD" id="cd00130">
    <property type="entry name" value="PAS"/>
    <property type="match status" value="1"/>
</dbReference>
<dbReference type="PANTHER" id="PTHR23043">
    <property type="entry name" value="HYPOXIA-INDUCIBLE FACTOR 1 ALPHA"/>
    <property type="match status" value="1"/>
</dbReference>
<comment type="subcellular location">
    <subcellularLocation>
        <location evidence="1">Nucleus</location>
    </subcellularLocation>
</comment>
<dbReference type="SUPFAM" id="SSF55785">
    <property type="entry name" value="PYP-like sensor domain (PAS domain)"/>
    <property type="match status" value="2"/>
</dbReference>